<name>A0A9D1S3V2_9FIRM</name>
<dbReference type="AlphaFoldDB" id="A0A9D1S3V2"/>
<keyword evidence="13" id="KW-0648">Protein biosynthesis</keyword>
<dbReference type="PROSITE" id="PS00830">
    <property type="entry name" value="GREAB_2"/>
    <property type="match status" value="1"/>
</dbReference>
<dbReference type="PIRSF" id="PIRSF006092">
    <property type="entry name" value="GreA_GreB"/>
    <property type="match status" value="1"/>
</dbReference>
<dbReference type="SUPFAM" id="SSF54534">
    <property type="entry name" value="FKBP-like"/>
    <property type="match status" value="1"/>
</dbReference>
<evidence type="ECO:0000256" key="8">
    <source>
        <dbReference type="ARBA" id="ARBA00030776"/>
    </source>
</evidence>
<protein>
    <recommendedName>
        <fullName evidence="2 9">Transcription elongation factor GreA</fullName>
    </recommendedName>
    <alternativeName>
        <fullName evidence="8 9">Transcript cleavage factor GreA</fullName>
    </alternativeName>
</protein>
<feature type="domain" description="Transcription elongation factor GreA/GreB C-terminal" evidence="11">
    <location>
        <begin position="86"/>
        <end position="160"/>
    </location>
</feature>
<accession>A0A9D1S3V2</accession>
<evidence type="ECO:0000259" key="11">
    <source>
        <dbReference type="Pfam" id="PF01272"/>
    </source>
</evidence>
<dbReference type="FunFam" id="1.10.287.180:FF:000001">
    <property type="entry name" value="Transcription elongation factor GreA"/>
    <property type="match status" value="1"/>
</dbReference>
<evidence type="ECO:0000256" key="9">
    <source>
        <dbReference type="HAMAP-Rule" id="MF_00105"/>
    </source>
</evidence>
<evidence type="ECO:0000259" key="12">
    <source>
        <dbReference type="Pfam" id="PF03449"/>
    </source>
</evidence>
<dbReference type="Pfam" id="PF01272">
    <property type="entry name" value="GreA_GreB"/>
    <property type="match status" value="1"/>
</dbReference>
<organism evidence="13 14">
    <name type="scientific">Candidatus Fimadaptatus faecigallinarum</name>
    <dbReference type="NCBI Taxonomy" id="2840814"/>
    <lineage>
        <taxon>Bacteria</taxon>
        <taxon>Bacillati</taxon>
        <taxon>Bacillota</taxon>
        <taxon>Clostridia</taxon>
        <taxon>Eubacteriales</taxon>
        <taxon>Candidatus Fimadaptatus</taxon>
    </lineage>
</organism>
<dbReference type="FunFam" id="3.10.50.30:FF:000001">
    <property type="entry name" value="Transcription elongation factor GreA"/>
    <property type="match status" value="1"/>
</dbReference>
<comment type="function">
    <text evidence="7 9 10">Necessary for efficient RNA polymerase transcription elongation past template-encoded arresting sites. The arresting sites in DNA have the property of trapping a certain fraction of elongating RNA polymerases that pass through, resulting in locked ternary complexes. Cleavage of the nascent transcript by cleavage factors such as GreA or GreB allows the resumption of elongation from the new 3'terminus. GreA releases sequences of 2 to 3 nucleotides.</text>
</comment>
<keyword evidence="6 9" id="KW-0804">Transcription</keyword>
<dbReference type="Pfam" id="PF03449">
    <property type="entry name" value="GreA_GreB_N"/>
    <property type="match status" value="1"/>
</dbReference>
<reference evidence="13" key="2">
    <citation type="journal article" date="2021" name="PeerJ">
        <title>Extensive microbial diversity within the chicken gut microbiome revealed by metagenomics and culture.</title>
        <authorList>
            <person name="Gilroy R."/>
            <person name="Ravi A."/>
            <person name="Getino M."/>
            <person name="Pursley I."/>
            <person name="Horton D.L."/>
            <person name="Alikhan N.F."/>
            <person name="Baker D."/>
            <person name="Gharbi K."/>
            <person name="Hall N."/>
            <person name="Watson M."/>
            <person name="Adriaenssens E.M."/>
            <person name="Foster-Nyarko E."/>
            <person name="Jarju S."/>
            <person name="Secka A."/>
            <person name="Antonio M."/>
            <person name="Oren A."/>
            <person name="Chaudhuri R.R."/>
            <person name="La Ragione R."/>
            <person name="Hildebrand F."/>
            <person name="Pallen M.J."/>
        </authorList>
    </citation>
    <scope>NUCLEOTIDE SEQUENCE</scope>
    <source>
        <strain evidence="13">ChiSxjej2B14-8506</strain>
    </source>
</reference>
<dbReference type="NCBIfam" id="TIGR01462">
    <property type="entry name" value="greA"/>
    <property type="match status" value="1"/>
</dbReference>
<dbReference type="PANTHER" id="PTHR30437">
    <property type="entry name" value="TRANSCRIPTION ELONGATION FACTOR GREA"/>
    <property type="match status" value="1"/>
</dbReference>
<comment type="similarity">
    <text evidence="1 9 10">Belongs to the GreA/GreB family.</text>
</comment>
<dbReference type="GO" id="GO:0006354">
    <property type="term" value="P:DNA-templated transcription elongation"/>
    <property type="evidence" value="ECO:0007669"/>
    <property type="project" value="TreeGrafter"/>
</dbReference>
<evidence type="ECO:0000256" key="6">
    <source>
        <dbReference type="ARBA" id="ARBA00023163"/>
    </source>
</evidence>
<reference evidence="13" key="1">
    <citation type="submission" date="2020-10" db="EMBL/GenBank/DDBJ databases">
        <authorList>
            <person name="Gilroy R."/>
        </authorList>
    </citation>
    <scope>NUCLEOTIDE SEQUENCE</scope>
    <source>
        <strain evidence="13">ChiSxjej2B14-8506</strain>
    </source>
</reference>
<dbReference type="InterPro" id="IPR036805">
    <property type="entry name" value="Tscrpt_elong_fac_GreA/B_N_sf"/>
</dbReference>
<dbReference type="GO" id="GO:0070063">
    <property type="term" value="F:RNA polymerase binding"/>
    <property type="evidence" value="ECO:0007669"/>
    <property type="project" value="InterPro"/>
</dbReference>
<proteinExistence type="inferred from homology"/>
<dbReference type="SUPFAM" id="SSF46557">
    <property type="entry name" value="GreA transcript cleavage protein, N-terminal domain"/>
    <property type="match status" value="1"/>
</dbReference>
<dbReference type="InterPro" id="IPR018151">
    <property type="entry name" value="TF_GreA/GreB_CS"/>
</dbReference>
<keyword evidence="4" id="KW-0175">Coiled coil</keyword>
<evidence type="ECO:0000256" key="5">
    <source>
        <dbReference type="ARBA" id="ARBA00023125"/>
    </source>
</evidence>
<comment type="caution">
    <text evidence="13">The sequence shown here is derived from an EMBL/GenBank/DDBJ whole genome shotgun (WGS) entry which is preliminary data.</text>
</comment>
<dbReference type="PANTHER" id="PTHR30437:SF4">
    <property type="entry name" value="TRANSCRIPTION ELONGATION FACTOR GREA"/>
    <property type="match status" value="1"/>
</dbReference>
<dbReference type="NCBIfam" id="NF001261">
    <property type="entry name" value="PRK00226.1-2"/>
    <property type="match status" value="1"/>
</dbReference>
<evidence type="ECO:0000256" key="2">
    <source>
        <dbReference type="ARBA" id="ARBA00013729"/>
    </source>
</evidence>
<keyword evidence="3 9" id="KW-0805">Transcription regulation</keyword>
<keyword evidence="5 9" id="KW-0238">DNA-binding</keyword>
<evidence type="ECO:0000313" key="14">
    <source>
        <dbReference type="Proteomes" id="UP000824123"/>
    </source>
</evidence>
<dbReference type="InterPro" id="IPR006359">
    <property type="entry name" value="Tscrpt_elong_fac_GreA"/>
</dbReference>
<dbReference type="GO" id="GO:0003677">
    <property type="term" value="F:DNA binding"/>
    <property type="evidence" value="ECO:0007669"/>
    <property type="project" value="UniProtKB-UniRule"/>
</dbReference>
<dbReference type="Gene3D" id="1.10.287.180">
    <property type="entry name" value="Transcription elongation factor, GreA/GreB, N-terminal domain"/>
    <property type="match status" value="1"/>
</dbReference>
<feature type="domain" description="Transcription elongation factor GreA/GreB N-terminal" evidence="12">
    <location>
        <begin position="10"/>
        <end position="79"/>
    </location>
</feature>
<dbReference type="Proteomes" id="UP000824123">
    <property type="component" value="Unassembled WGS sequence"/>
</dbReference>
<dbReference type="InterPro" id="IPR028624">
    <property type="entry name" value="Tscrpt_elong_fac_GreA/B"/>
</dbReference>
<dbReference type="NCBIfam" id="NF001263">
    <property type="entry name" value="PRK00226.1-4"/>
    <property type="match status" value="1"/>
</dbReference>
<gene>
    <name evidence="9 13" type="primary">greA</name>
    <name evidence="13" type="ORF">IAC59_01285</name>
</gene>
<dbReference type="InterPro" id="IPR022691">
    <property type="entry name" value="Tscrpt_elong_fac_GreA/B_N"/>
</dbReference>
<dbReference type="GO" id="GO:0032784">
    <property type="term" value="P:regulation of DNA-templated transcription elongation"/>
    <property type="evidence" value="ECO:0007669"/>
    <property type="project" value="UniProtKB-UniRule"/>
</dbReference>
<dbReference type="PROSITE" id="PS00829">
    <property type="entry name" value="GREAB_1"/>
    <property type="match status" value="1"/>
</dbReference>
<dbReference type="EMBL" id="DVNK01000009">
    <property type="protein sequence ID" value="HIU45876.1"/>
    <property type="molecule type" value="Genomic_DNA"/>
</dbReference>
<evidence type="ECO:0000256" key="1">
    <source>
        <dbReference type="ARBA" id="ARBA00008213"/>
    </source>
</evidence>
<dbReference type="Gene3D" id="3.10.50.30">
    <property type="entry name" value="Transcription elongation factor, GreA/GreB, C-terminal domain"/>
    <property type="match status" value="1"/>
</dbReference>
<dbReference type="InterPro" id="IPR001437">
    <property type="entry name" value="Tscrpt_elong_fac_GreA/B_C"/>
</dbReference>
<evidence type="ECO:0000256" key="4">
    <source>
        <dbReference type="ARBA" id="ARBA00023054"/>
    </source>
</evidence>
<evidence type="ECO:0000313" key="13">
    <source>
        <dbReference type="EMBL" id="HIU45876.1"/>
    </source>
</evidence>
<evidence type="ECO:0000256" key="7">
    <source>
        <dbReference type="ARBA" id="ARBA00024916"/>
    </source>
</evidence>
<sequence length="162" mass="18001">MAQDQNGLFVMTQEGFKKLEEELDYLLKTKRAEVAEKIRVARGFGDLSENAEYEEAKNEQAFMEGRILELDNMLRHAQIVDSSELDKDEVGLGSTVRVLDVEFNEEDEYTITGSTEADITQNRISNESPMGAALLGAHVGDTVEVAAPDGMIKMKILSVRSN</sequence>
<evidence type="ECO:0000256" key="3">
    <source>
        <dbReference type="ARBA" id="ARBA00023015"/>
    </source>
</evidence>
<dbReference type="HAMAP" id="MF_00105">
    <property type="entry name" value="GreA_GreB"/>
    <property type="match status" value="1"/>
</dbReference>
<dbReference type="GO" id="GO:0003746">
    <property type="term" value="F:translation elongation factor activity"/>
    <property type="evidence" value="ECO:0007669"/>
    <property type="project" value="UniProtKB-KW"/>
</dbReference>
<evidence type="ECO:0000256" key="10">
    <source>
        <dbReference type="RuleBase" id="RU000556"/>
    </source>
</evidence>
<dbReference type="InterPro" id="IPR036953">
    <property type="entry name" value="GreA/GreB_C_sf"/>
</dbReference>
<dbReference type="InterPro" id="IPR023459">
    <property type="entry name" value="Tscrpt_elong_fac_GreA/B_fam"/>
</dbReference>
<keyword evidence="13" id="KW-0251">Elongation factor</keyword>